<reference evidence="2 3" key="1">
    <citation type="journal article" date="2023" name="Sci. Data">
        <title>Genome assembly of the Korean intertidal mud-creeper Batillaria attramentaria.</title>
        <authorList>
            <person name="Patra A.K."/>
            <person name="Ho P.T."/>
            <person name="Jun S."/>
            <person name="Lee S.J."/>
            <person name="Kim Y."/>
            <person name="Won Y.J."/>
        </authorList>
    </citation>
    <scope>NUCLEOTIDE SEQUENCE [LARGE SCALE GENOMIC DNA]</scope>
    <source>
        <strain evidence="2">Wonlab-2016</strain>
    </source>
</reference>
<evidence type="ECO:0000313" key="2">
    <source>
        <dbReference type="EMBL" id="KAK7506399.1"/>
    </source>
</evidence>
<organism evidence="2 3">
    <name type="scientific">Batillaria attramentaria</name>
    <dbReference type="NCBI Taxonomy" id="370345"/>
    <lineage>
        <taxon>Eukaryota</taxon>
        <taxon>Metazoa</taxon>
        <taxon>Spiralia</taxon>
        <taxon>Lophotrochozoa</taxon>
        <taxon>Mollusca</taxon>
        <taxon>Gastropoda</taxon>
        <taxon>Caenogastropoda</taxon>
        <taxon>Sorbeoconcha</taxon>
        <taxon>Cerithioidea</taxon>
        <taxon>Batillariidae</taxon>
        <taxon>Batillaria</taxon>
    </lineage>
</organism>
<feature type="compositionally biased region" description="Pro residues" evidence="1">
    <location>
        <begin position="28"/>
        <end position="40"/>
    </location>
</feature>
<evidence type="ECO:0000256" key="1">
    <source>
        <dbReference type="SAM" id="MobiDB-lite"/>
    </source>
</evidence>
<accession>A0ABD0M3K7</accession>
<sequence length="89" mass="10142">MDTQTSLLTDYTNLDLSDRPCHRSLEMRPPPSTSPGLPHLPPQASPIYLLSPPSSSVYYISEVQRNLILARYRADSLEQYGRREIVRIV</sequence>
<feature type="non-terminal residue" evidence="2">
    <location>
        <position position="89"/>
    </location>
</feature>
<name>A0ABD0M3K7_9CAEN</name>
<comment type="caution">
    <text evidence="2">The sequence shown here is derived from an EMBL/GenBank/DDBJ whole genome shotgun (WGS) entry which is preliminary data.</text>
</comment>
<protein>
    <submittedName>
        <fullName evidence="2">Uncharacterized protein</fullName>
    </submittedName>
</protein>
<dbReference type="Proteomes" id="UP001519460">
    <property type="component" value="Unassembled WGS sequence"/>
</dbReference>
<dbReference type="AlphaFoldDB" id="A0ABD0M3K7"/>
<gene>
    <name evidence="2" type="ORF">BaRGS_00002511</name>
</gene>
<dbReference type="EMBL" id="JACVVK020000007">
    <property type="protein sequence ID" value="KAK7506399.1"/>
    <property type="molecule type" value="Genomic_DNA"/>
</dbReference>
<feature type="region of interest" description="Disordered" evidence="1">
    <location>
        <begin position="20"/>
        <end position="40"/>
    </location>
</feature>
<evidence type="ECO:0000313" key="3">
    <source>
        <dbReference type="Proteomes" id="UP001519460"/>
    </source>
</evidence>
<keyword evidence="3" id="KW-1185">Reference proteome</keyword>
<proteinExistence type="predicted"/>